<evidence type="ECO:0000256" key="2">
    <source>
        <dbReference type="SAM" id="MobiDB-lite"/>
    </source>
</evidence>
<feature type="compositionally biased region" description="Acidic residues" evidence="2">
    <location>
        <begin position="468"/>
        <end position="477"/>
    </location>
</feature>
<proteinExistence type="predicted"/>
<protein>
    <recommendedName>
        <fullName evidence="4">Prohead protease</fullName>
    </recommendedName>
</protein>
<feature type="region of interest" description="Disordered" evidence="2">
    <location>
        <begin position="428"/>
        <end position="477"/>
    </location>
</feature>
<evidence type="ECO:0008006" key="4">
    <source>
        <dbReference type="Google" id="ProtNLM"/>
    </source>
</evidence>
<feature type="compositionally biased region" description="Basic and acidic residues" evidence="2">
    <location>
        <begin position="428"/>
        <end position="439"/>
    </location>
</feature>
<evidence type="ECO:0000313" key="3">
    <source>
        <dbReference type="EMBL" id="DAF49050.1"/>
    </source>
</evidence>
<feature type="coiled-coil region" evidence="1">
    <location>
        <begin position="504"/>
        <end position="545"/>
    </location>
</feature>
<feature type="compositionally biased region" description="Acidic residues" evidence="2">
    <location>
        <begin position="440"/>
        <end position="455"/>
    </location>
</feature>
<feature type="compositionally biased region" description="Basic and acidic residues" evidence="2">
    <location>
        <begin position="456"/>
        <end position="467"/>
    </location>
</feature>
<name>A0A8S5SEE4_9CAUD</name>
<accession>A0A8S5SEE4</accession>
<reference evidence="3" key="1">
    <citation type="journal article" date="2021" name="Proc. Natl. Acad. Sci. U.S.A.">
        <title>A Catalog of Tens of Thousands of Viruses from Human Metagenomes Reveals Hidden Associations with Chronic Diseases.</title>
        <authorList>
            <person name="Tisza M.J."/>
            <person name="Buck C.B."/>
        </authorList>
    </citation>
    <scope>NUCLEOTIDE SEQUENCE</scope>
    <source>
        <strain evidence="3">Ctnpt50</strain>
    </source>
</reference>
<sequence>MSEKNTVLQFDLTPRQIKFKDILNKEFVEMEIYAISDIDPNRNKSHFTLESMERVVANGSIKNKPIVGFFKNQDFTTHEGYADYDIELGEKYWNTERGERILGWVRESDPVELVEEDGLHWIKFRCVLCVRYCYSQVKRLLKDRRKKVSVEITVHKSEEREDGVIDLLDWTLNGTTILGSKNGKEVLEGVPGAHLSILENLDDNAMMEQRKMLSFAYEQAFGADENKLDDDSKTKIEESELGFNPDRKEEEKLENKVIIDGVEDFAKDDIGTKSALKVDKSKEAMSEKPWGEVDKSELRKRVIAAENFKSIADDIFLDLREGWEDGIEGALKYPVMCLEGEKAVYNRGGLASAKAYAEKNGENAILEKLEKIYKHLELDEGEEEKEAAEHCDFCEDYECEEPKSESVEECKMDGDCKCPETDGLEMTEGKPVEECKMDDDHDDDDHDEDPDDKDDKDDNKDDGCPCEEHEECGEKEEAEACKTEEATAVEEEECDELCKLSKRCAELEAKCEEYCGTIARMEEECKLAKEDAEKFREYSNKLENEARARFNNDLKVYAESIMENEKIEKADYDKILEKCECGEYASNDEVMKDVAVAAFKVKEHPVLGAKFSSPISRPTFGIQKSEDSRLKTPAEKLAVGVKRK</sequence>
<evidence type="ECO:0000256" key="1">
    <source>
        <dbReference type="SAM" id="Coils"/>
    </source>
</evidence>
<keyword evidence="1" id="KW-0175">Coiled coil</keyword>
<organism evidence="3">
    <name type="scientific">Siphoviridae sp. ctnpt50</name>
    <dbReference type="NCBI Taxonomy" id="2827941"/>
    <lineage>
        <taxon>Viruses</taxon>
        <taxon>Duplodnaviria</taxon>
        <taxon>Heunggongvirae</taxon>
        <taxon>Uroviricota</taxon>
        <taxon>Caudoviricetes</taxon>
    </lineage>
</organism>
<dbReference type="EMBL" id="BK032577">
    <property type="protein sequence ID" value="DAF49050.1"/>
    <property type="molecule type" value="Genomic_DNA"/>
</dbReference>